<reference evidence="1 2" key="1">
    <citation type="submission" date="2017-02" db="EMBL/GenBank/DDBJ databases">
        <title>Ketogulonicigenium robustum SPU B003 Genome sequencing and assembly.</title>
        <authorList>
            <person name="Li Y."/>
            <person name="Liu L."/>
            <person name="Wang C."/>
            <person name="Zhang M."/>
            <person name="Zhang T."/>
            <person name="Zhang Y."/>
        </authorList>
    </citation>
    <scope>NUCLEOTIDE SEQUENCE [LARGE SCALE GENOMIC DNA]</scope>
    <source>
        <strain evidence="1 2">SPU_B003</strain>
    </source>
</reference>
<organism evidence="1 2">
    <name type="scientific">Ketogulonicigenium robustum</name>
    <dbReference type="NCBI Taxonomy" id="92947"/>
    <lineage>
        <taxon>Bacteria</taxon>
        <taxon>Pseudomonadati</taxon>
        <taxon>Pseudomonadota</taxon>
        <taxon>Alphaproteobacteria</taxon>
        <taxon>Rhodobacterales</taxon>
        <taxon>Roseobacteraceae</taxon>
        <taxon>Ketogulonicigenium</taxon>
    </lineage>
</organism>
<dbReference type="STRING" id="92947.BVG79_00928"/>
<dbReference type="SUPFAM" id="SSF54001">
    <property type="entry name" value="Cysteine proteinases"/>
    <property type="match status" value="1"/>
</dbReference>
<name>A0A1W6NYV7_9RHOB</name>
<dbReference type="NCBIfam" id="TIGR02219">
    <property type="entry name" value="phage_NlpC_fam"/>
    <property type="match status" value="1"/>
</dbReference>
<sequence length="141" mass="15233">MTNPIPAARRWLGTPFVPRASCRGAGADCLGLIRGLWRDLHGAEPWPIPAYGPDWPRALGDNALQIALQKHLPSLAAPRTGAVLLFRLRAGQTPAHLGLCTGTHFIHAHHTSGTIESPLSTPWRHRIAGAFALIPKPQQEA</sequence>
<dbReference type="RefSeq" id="WP_085785854.1">
    <property type="nucleotide sequence ID" value="NZ_CP019937.1"/>
</dbReference>
<accession>A0A1W6NYV7</accession>
<dbReference type="Gene3D" id="3.90.1720.10">
    <property type="entry name" value="endopeptidase domain like (from Nostoc punctiforme)"/>
    <property type="match status" value="1"/>
</dbReference>
<dbReference type="Proteomes" id="UP000242447">
    <property type="component" value="Chromosome"/>
</dbReference>
<dbReference type="EMBL" id="CP019937">
    <property type="protein sequence ID" value="ARO14280.1"/>
    <property type="molecule type" value="Genomic_DNA"/>
</dbReference>
<dbReference type="InterPro" id="IPR011929">
    <property type="entry name" value="Phage_pept_NlpC/P60"/>
</dbReference>
<dbReference type="AlphaFoldDB" id="A0A1W6NYV7"/>
<evidence type="ECO:0000313" key="1">
    <source>
        <dbReference type="EMBL" id="ARO14280.1"/>
    </source>
</evidence>
<evidence type="ECO:0000313" key="2">
    <source>
        <dbReference type="Proteomes" id="UP000242447"/>
    </source>
</evidence>
<dbReference type="OrthoDB" id="6058745at2"/>
<dbReference type="InterPro" id="IPR038765">
    <property type="entry name" value="Papain-like_cys_pep_sf"/>
</dbReference>
<gene>
    <name evidence="1" type="ORF">BVG79_00928</name>
</gene>
<protein>
    <submittedName>
        <fullName evidence="1">NlpC/P60 family phage cell wall peptidase</fullName>
    </submittedName>
</protein>
<dbReference type="KEGG" id="kro:BVG79_00928"/>
<proteinExistence type="predicted"/>
<keyword evidence="2" id="KW-1185">Reference proteome</keyword>